<keyword evidence="7" id="KW-1185">Reference proteome</keyword>
<dbReference type="Gene3D" id="3.90.1310.10">
    <property type="entry name" value="Penicillin-binding protein 2a (Domain 2)"/>
    <property type="match status" value="1"/>
</dbReference>
<reference evidence="6 7" key="1">
    <citation type="journal article" date="2013" name="Int. J. Syst. Evol. Microbiol.">
        <title>Ilumatobacter nonamiense sp. nov. and Ilumatobacter coccineum sp. nov., isolated from seashore sand.</title>
        <authorList>
            <person name="Matsumoto A."/>
            <person name="Kasai H."/>
            <person name="Matsuo Y."/>
            <person name="Shizuri Y."/>
            <person name="Ichikawa N."/>
            <person name="Fujita N."/>
            <person name="Omura S."/>
            <person name="Takahashi Y."/>
        </authorList>
    </citation>
    <scope>NUCLEOTIDE SEQUENCE [LARGE SCALE GENOMIC DNA]</scope>
    <source>
        <strain evidence="7">NBRC 103263 / KCTC 29153 / YM16-304</strain>
    </source>
</reference>
<dbReference type="OrthoDB" id="9766847at2"/>
<dbReference type="EMBL" id="AP012057">
    <property type="protein sequence ID" value="BAN02153.1"/>
    <property type="molecule type" value="Genomic_DNA"/>
</dbReference>
<dbReference type="KEGG" id="aym:YM304_18390"/>
<dbReference type="Gene3D" id="3.40.710.10">
    <property type="entry name" value="DD-peptidase/beta-lactamase superfamily"/>
    <property type="match status" value="1"/>
</dbReference>
<evidence type="ECO:0000259" key="5">
    <source>
        <dbReference type="Pfam" id="PF03717"/>
    </source>
</evidence>
<dbReference type="PANTHER" id="PTHR30627">
    <property type="entry name" value="PEPTIDOGLYCAN D,D-TRANSPEPTIDASE"/>
    <property type="match status" value="1"/>
</dbReference>
<feature type="domain" description="Penicillin-binding protein transpeptidase" evidence="4">
    <location>
        <begin position="294"/>
        <end position="689"/>
    </location>
</feature>
<comment type="similarity">
    <text evidence="2">Belongs to the transpeptidase family.</text>
</comment>
<evidence type="ECO:0000313" key="7">
    <source>
        <dbReference type="Proteomes" id="UP000011863"/>
    </source>
</evidence>
<dbReference type="InterPro" id="IPR012338">
    <property type="entry name" value="Beta-lactam/transpept-like"/>
</dbReference>
<dbReference type="InterPro" id="IPR005311">
    <property type="entry name" value="PBP_dimer"/>
</dbReference>
<sequence>MAVDKRAARLGVLALVATMLFGLVGARLWFLQTVEQEGLQEEVDQTKRRTVPLLPERGRIFDADGRILADNERVLTVGIDWEVLRSESNRTELFSRVSGWVGVPVEEMERRFQSQVYSPFLPMPVAEDIDERTAATLLERVEDLPGVQIIEEARRVYPYAPLASHVVGYMGSITAETKDAYVGDGYFLNERVGQFGIEASMERELHGQWGYVVYEVDKSSRIVREIERVPAINGNDIQLTIDLDQQQYAEQALESQLKLRRLATARNGLDPETNFVERFFPEYPEEVPFKAPAGAVVVQNWENGHIVALASYPTFDNRWFESDLGGGKFEQLFPAVDEFGDPIDPDESILVNRAIQGRYNLGSTFKPFTAYAALSTGLMGVNDYYTDEGTYRMTSIDQDRCNSGLVRCVFKNATCSGTGRPCVYGSVDVETALAVSSDAFFYRIGENIMVENDFGPVLQEQVRLFGFGEDTGIALPFEFDGTVPDKELKARYAELGVISEAEGQDYYTGDNVQLSIGQGLLSASPLHLATGYSTLANGGFVLKPEIVKAIYQPGVPDSVEPGFADIAQAQFAVEPNVRGDLVRQIPFPQEFKDEITTGLQRVIYGPGTTSDYYHSTTGEKLFYYYPRGSEAIPLAGKTGTAQGRNNYPWNDSSAFAAYSTDAERPYTVSAYLEKAGYGSQAAGPVVKCIFMQLSGLAPADPVVLSDPLDTNSIFAAPENDLTDQSCYAGRYSAVSTTE</sequence>
<evidence type="ECO:0000256" key="1">
    <source>
        <dbReference type="ARBA" id="ARBA00004370"/>
    </source>
</evidence>
<name>A0A6C7E6Y1_ILUCY</name>
<dbReference type="SUPFAM" id="SSF56519">
    <property type="entry name" value="Penicillin binding protein dimerisation domain"/>
    <property type="match status" value="1"/>
</dbReference>
<dbReference type="Pfam" id="PF00905">
    <property type="entry name" value="Transpeptidase"/>
    <property type="match status" value="1"/>
</dbReference>
<evidence type="ECO:0000313" key="6">
    <source>
        <dbReference type="EMBL" id="BAN02153.1"/>
    </source>
</evidence>
<dbReference type="InterPro" id="IPR050515">
    <property type="entry name" value="Beta-lactam/transpept"/>
</dbReference>
<dbReference type="SUPFAM" id="SSF56601">
    <property type="entry name" value="beta-lactamase/transpeptidase-like"/>
    <property type="match status" value="1"/>
</dbReference>
<dbReference type="Pfam" id="PF03717">
    <property type="entry name" value="PBP_dimer"/>
    <property type="match status" value="1"/>
</dbReference>
<organism evidence="6 7">
    <name type="scientific">Ilumatobacter coccineus (strain NBRC 103263 / KCTC 29153 / YM16-304)</name>
    <dbReference type="NCBI Taxonomy" id="1313172"/>
    <lineage>
        <taxon>Bacteria</taxon>
        <taxon>Bacillati</taxon>
        <taxon>Actinomycetota</taxon>
        <taxon>Acidimicrobiia</taxon>
        <taxon>Acidimicrobiales</taxon>
        <taxon>Ilumatobacteraceae</taxon>
        <taxon>Ilumatobacter</taxon>
    </lineage>
</organism>
<dbReference type="GO" id="GO:0005886">
    <property type="term" value="C:plasma membrane"/>
    <property type="evidence" value="ECO:0007669"/>
    <property type="project" value="TreeGrafter"/>
</dbReference>
<dbReference type="GO" id="GO:0008658">
    <property type="term" value="F:penicillin binding"/>
    <property type="evidence" value="ECO:0007669"/>
    <property type="project" value="InterPro"/>
</dbReference>
<dbReference type="RefSeq" id="WP_015441400.1">
    <property type="nucleotide sequence ID" value="NC_020520.1"/>
</dbReference>
<accession>A0A6C7E6Y1</accession>
<proteinExistence type="inferred from homology"/>
<keyword evidence="3" id="KW-0472">Membrane</keyword>
<gene>
    <name evidence="6" type="primary">pbpA</name>
    <name evidence="6" type="synonym">mrdA</name>
    <name evidence="6" type="ORF">YM304_18390</name>
</gene>
<dbReference type="Proteomes" id="UP000011863">
    <property type="component" value="Chromosome"/>
</dbReference>
<evidence type="ECO:0000259" key="4">
    <source>
        <dbReference type="Pfam" id="PF00905"/>
    </source>
</evidence>
<protein>
    <submittedName>
        <fullName evidence="6">Penicillin-binding protein 2</fullName>
    </submittedName>
</protein>
<feature type="domain" description="Penicillin-binding protein dimerisation" evidence="5">
    <location>
        <begin position="55"/>
        <end position="226"/>
    </location>
</feature>
<dbReference type="GO" id="GO:0071555">
    <property type="term" value="P:cell wall organization"/>
    <property type="evidence" value="ECO:0007669"/>
    <property type="project" value="TreeGrafter"/>
</dbReference>
<dbReference type="AlphaFoldDB" id="A0A6C7E6Y1"/>
<comment type="subcellular location">
    <subcellularLocation>
        <location evidence="1">Membrane</location>
    </subcellularLocation>
</comment>
<dbReference type="InterPro" id="IPR036138">
    <property type="entry name" value="PBP_dimer_sf"/>
</dbReference>
<evidence type="ECO:0000256" key="2">
    <source>
        <dbReference type="ARBA" id="ARBA00007171"/>
    </source>
</evidence>
<evidence type="ECO:0000256" key="3">
    <source>
        <dbReference type="ARBA" id="ARBA00023136"/>
    </source>
</evidence>
<dbReference type="InterPro" id="IPR001460">
    <property type="entry name" value="PCN-bd_Tpept"/>
</dbReference>